<evidence type="ECO:0000313" key="2">
    <source>
        <dbReference type="Proteomes" id="UP001157502"/>
    </source>
</evidence>
<comment type="caution">
    <text evidence="1">The sequence shown here is derived from an EMBL/GenBank/DDBJ whole genome shotgun (WGS) entry which is preliminary data.</text>
</comment>
<protein>
    <submittedName>
        <fullName evidence="1">Uncharacterized protein</fullName>
    </submittedName>
</protein>
<organism evidence="1 2">
    <name type="scientific">Dallia pectoralis</name>
    <name type="common">Alaska blackfish</name>
    <dbReference type="NCBI Taxonomy" id="75939"/>
    <lineage>
        <taxon>Eukaryota</taxon>
        <taxon>Metazoa</taxon>
        <taxon>Chordata</taxon>
        <taxon>Craniata</taxon>
        <taxon>Vertebrata</taxon>
        <taxon>Euteleostomi</taxon>
        <taxon>Actinopterygii</taxon>
        <taxon>Neopterygii</taxon>
        <taxon>Teleostei</taxon>
        <taxon>Protacanthopterygii</taxon>
        <taxon>Esociformes</taxon>
        <taxon>Umbridae</taxon>
        <taxon>Dallia</taxon>
    </lineage>
</organism>
<dbReference type="EMBL" id="CM055738">
    <property type="protein sequence ID" value="KAJ8005325.1"/>
    <property type="molecule type" value="Genomic_DNA"/>
</dbReference>
<sequence>MGLLSITCLNSPLLVLLWVSSLVVIETEDQQAFKVQPRNITVRAGALLVLRCEVLRPSGTVQWVKNGLILGPQRSLPGYPRYHMVGDHERGQYHLQIKDAQLEDDGPYECQVGQSESSRAIVSHTVWINVQSEQNHWRSSGGGGVWVMLL</sequence>
<dbReference type="Proteomes" id="UP001157502">
    <property type="component" value="Chromosome 11"/>
</dbReference>
<evidence type="ECO:0000313" key="1">
    <source>
        <dbReference type="EMBL" id="KAJ8005325.1"/>
    </source>
</evidence>
<keyword evidence="2" id="KW-1185">Reference proteome</keyword>
<reference evidence="1" key="1">
    <citation type="submission" date="2021-05" db="EMBL/GenBank/DDBJ databases">
        <authorList>
            <person name="Pan Q."/>
            <person name="Jouanno E."/>
            <person name="Zahm M."/>
            <person name="Klopp C."/>
            <person name="Cabau C."/>
            <person name="Louis A."/>
            <person name="Berthelot C."/>
            <person name="Parey E."/>
            <person name="Roest Crollius H."/>
            <person name="Montfort J."/>
            <person name="Robinson-Rechavi M."/>
            <person name="Bouchez O."/>
            <person name="Lampietro C."/>
            <person name="Lopez Roques C."/>
            <person name="Donnadieu C."/>
            <person name="Postlethwait J."/>
            <person name="Bobe J."/>
            <person name="Dillon D."/>
            <person name="Chandos A."/>
            <person name="von Hippel F."/>
            <person name="Guiguen Y."/>
        </authorList>
    </citation>
    <scope>NUCLEOTIDE SEQUENCE</scope>
    <source>
        <strain evidence="1">YG-Jan2019</strain>
    </source>
</reference>
<name>A0ACC2GP40_DALPE</name>
<accession>A0ACC2GP40</accession>
<gene>
    <name evidence="1" type="ORF">DPEC_G00145460</name>
</gene>
<proteinExistence type="predicted"/>